<keyword evidence="2" id="KW-1185">Reference proteome</keyword>
<dbReference type="PANTHER" id="PTHR34817:SF2">
    <property type="entry name" value="NUCLEOTIDYLTRANSFERASE"/>
    <property type="match status" value="1"/>
</dbReference>
<dbReference type="Proteomes" id="UP000199110">
    <property type="component" value="Unassembled WGS sequence"/>
</dbReference>
<dbReference type="AlphaFoldDB" id="A0A1I3NV51"/>
<dbReference type="InterPro" id="IPR018775">
    <property type="entry name" value="RlaP"/>
</dbReference>
<protein>
    <recommendedName>
        <fullName evidence="3">Nucleotidyltransferase</fullName>
    </recommendedName>
</protein>
<dbReference type="PANTHER" id="PTHR34817">
    <property type="entry name" value="NUCLEOTIDYLTRANSFERASE"/>
    <property type="match status" value="1"/>
</dbReference>
<organism evidence="1 2">
    <name type="scientific">Jannaschia pohangensis</name>
    <dbReference type="NCBI Taxonomy" id="390807"/>
    <lineage>
        <taxon>Bacteria</taxon>
        <taxon>Pseudomonadati</taxon>
        <taxon>Pseudomonadota</taxon>
        <taxon>Alphaproteobacteria</taxon>
        <taxon>Rhodobacterales</taxon>
        <taxon>Roseobacteraceae</taxon>
        <taxon>Jannaschia</taxon>
    </lineage>
</organism>
<evidence type="ECO:0000313" key="1">
    <source>
        <dbReference type="EMBL" id="SFJ13145.1"/>
    </source>
</evidence>
<dbReference type="Pfam" id="PF10127">
    <property type="entry name" value="RlaP"/>
    <property type="match status" value="1"/>
</dbReference>
<dbReference type="RefSeq" id="WP_092780623.1">
    <property type="nucleotide sequence ID" value="NZ_FORA01000002.1"/>
</dbReference>
<gene>
    <name evidence="1" type="ORF">SAMN04488095_2264</name>
</gene>
<dbReference type="STRING" id="390807.SAMN04488095_2264"/>
<reference evidence="1 2" key="1">
    <citation type="submission" date="2016-10" db="EMBL/GenBank/DDBJ databases">
        <authorList>
            <person name="de Groot N.N."/>
        </authorList>
    </citation>
    <scope>NUCLEOTIDE SEQUENCE [LARGE SCALE GENOMIC DNA]</scope>
    <source>
        <strain evidence="1 2">DSM 19073</strain>
    </source>
</reference>
<name>A0A1I3NV51_9RHOB</name>
<evidence type="ECO:0000313" key="2">
    <source>
        <dbReference type="Proteomes" id="UP000199110"/>
    </source>
</evidence>
<dbReference type="EMBL" id="FORA01000002">
    <property type="protein sequence ID" value="SFJ13145.1"/>
    <property type="molecule type" value="Genomic_DNA"/>
</dbReference>
<accession>A0A1I3NV51</accession>
<dbReference type="OrthoDB" id="9796845at2"/>
<proteinExistence type="predicted"/>
<evidence type="ECO:0008006" key="3">
    <source>
        <dbReference type="Google" id="ProtNLM"/>
    </source>
</evidence>
<sequence>MTAVSPEMHRRIDAELTRIETEEDVRILFAIESGSRAWGFHSPDSDYDVRFVYVRPLAWHLRLEPGRDVIERPLDDELDISGWDLRKALNLMLSGNAVLGEWIRSPIRYRRAEAMDGLETLAASTLRRRPATWHYVNLLQRQMDRVRMADGSVRLKSLLYSVRPALCLRWIARHDRAFPPMDMARLMAEAAPDAATAAAIDDLIALKLTQPEGGRVESFDPLLCQFIDTERTAARAWLARQDEPPSEADDHAACEAFHIAQVTAI</sequence>